<accession>A0AAW2Y9L6</accession>
<reference evidence="2" key="1">
    <citation type="submission" date="2020-06" db="EMBL/GenBank/DDBJ databases">
        <authorList>
            <person name="Li T."/>
            <person name="Hu X."/>
            <person name="Zhang T."/>
            <person name="Song X."/>
            <person name="Zhang H."/>
            <person name="Dai N."/>
            <person name="Sheng W."/>
            <person name="Hou X."/>
            <person name="Wei L."/>
        </authorList>
    </citation>
    <scope>NUCLEOTIDE SEQUENCE</scope>
    <source>
        <strain evidence="2">KEN1</strain>
        <tissue evidence="2">Leaf</tissue>
    </source>
</reference>
<protein>
    <recommendedName>
        <fullName evidence="1">RNase H type-1 domain-containing protein</fullName>
    </recommendedName>
</protein>
<dbReference type="PANTHER" id="PTHR48475">
    <property type="entry name" value="RIBONUCLEASE H"/>
    <property type="match status" value="1"/>
</dbReference>
<dbReference type="InterPro" id="IPR012337">
    <property type="entry name" value="RNaseH-like_sf"/>
</dbReference>
<proteinExistence type="predicted"/>
<name>A0AAW2Y9L6_9LAMI</name>
<dbReference type="Gene3D" id="3.30.420.10">
    <property type="entry name" value="Ribonuclease H-like superfamily/Ribonuclease H"/>
    <property type="match status" value="1"/>
</dbReference>
<dbReference type="EMBL" id="JACGWN010000001">
    <property type="protein sequence ID" value="KAL0462468.1"/>
    <property type="molecule type" value="Genomic_DNA"/>
</dbReference>
<dbReference type="GO" id="GO:0004523">
    <property type="term" value="F:RNA-DNA hybrid ribonuclease activity"/>
    <property type="evidence" value="ECO:0007669"/>
    <property type="project" value="InterPro"/>
</dbReference>
<dbReference type="SUPFAM" id="SSF53098">
    <property type="entry name" value="Ribonuclease H-like"/>
    <property type="match status" value="1"/>
</dbReference>
<dbReference type="AlphaFoldDB" id="A0AAW2Y9L6"/>
<dbReference type="PANTHER" id="PTHR48475:SF2">
    <property type="entry name" value="RIBONUCLEASE H"/>
    <property type="match status" value="1"/>
</dbReference>
<dbReference type="GO" id="GO:0003676">
    <property type="term" value="F:nucleic acid binding"/>
    <property type="evidence" value="ECO:0007669"/>
    <property type="project" value="InterPro"/>
</dbReference>
<gene>
    <name evidence="2" type="ORF">Slati_0134400</name>
</gene>
<evidence type="ECO:0000313" key="2">
    <source>
        <dbReference type="EMBL" id="KAL0462468.1"/>
    </source>
</evidence>
<dbReference type="InterPro" id="IPR036397">
    <property type="entry name" value="RNaseH_sf"/>
</dbReference>
<feature type="domain" description="RNase H type-1" evidence="1">
    <location>
        <begin position="10"/>
        <end position="76"/>
    </location>
</feature>
<organism evidence="2">
    <name type="scientific">Sesamum latifolium</name>
    <dbReference type="NCBI Taxonomy" id="2727402"/>
    <lineage>
        <taxon>Eukaryota</taxon>
        <taxon>Viridiplantae</taxon>
        <taxon>Streptophyta</taxon>
        <taxon>Embryophyta</taxon>
        <taxon>Tracheophyta</taxon>
        <taxon>Spermatophyta</taxon>
        <taxon>Magnoliopsida</taxon>
        <taxon>eudicotyledons</taxon>
        <taxon>Gunneridae</taxon>
        <taxon>Pentapetalae</taxon>
        <taxon>asterids</taxon>
        <taxon>lamiids</taxon>
        <taxon>Lamiales</taxon>
        <taxon>Pedaliaceae</taxon>
        <taxon>Sesamum</taxon>
    </lineage>
</organism>
<comment type="caution">
    <text evidence="2">The sequence shown here is derived from an EMBL/GenBank/DDBJ whole genome shotgun (WGS) entry which is preliminary data.</text>
</comment>
<reference evidence="2" key="2">
    <citation type="journal article" date="2024" name="Plant">
        <title>Genomic evolution and insights into agronomic trait innovations of Sesamum species.</title>
        <authorList>
            <person name="Miao H."/>
            <person name="Wang L."/>
            <person name="Qu L."/>
            <person name="Liu H."/>
            <person name="Sun Y."/>
            <person name="Le M."/>
            <person name="Wang Q."/>
            <person name="Wei S."/>
            <person name="Zheng Y."/>
            <person name="Lin W."/>
            <person name="Duan Y."/>
            <person name="Cao H."/>
            <person name="Xiong S."/>
            <person name="Wang X."/>
            <person name="Wei L."/>
            <person name="Li C."/>
            <person name="Ma Q."/>
            <person name="Ju M."/>
            <person name="Zhao R."/>
            <person name="Li G."/>
            <person name="Mu C."/>
            <person name="Tian Q."/>
            <person name="Mei H."/>
            <person name="Zhang T."/>
            <person name="Gao T."/>
            <person name="Zhang H."/>
        </authorList>
    </citation>
    <scope>NUCLEOTIDE SEQUENCE</scope>
    <source>
        <strain evidence="2">KEN1</strain>
    </source>
</reference>
<dbReference type="InterPro" id="IPR002156">
    <property type="entry name" value="RNaseH_domain"/>
</dbReference>
<evidence type="ECO:0000259" key="1">
    <source>
        <dbReference type="Pfam" id="PF13456"/>
    </source>
</evidence>
<dbReference type="Pfam" id="PF13456">
    <property type="entry name" value="RVT_3"/>
    <property type="match status" value="1"/>
</dbReference>
<sequence length="76" mass="8296">MATPGRWILKINLGGARIVLKDPEGIEFEVAVELNFAVTNNETEYEYEAVIAGMNLALQLGAKNVIAYTDSQLVAQ</sequence>